<proteinExistence type="predicted"/>
<evidence type="ECO:0000313" key="1">
    <source>
        <dbReference type="EMBL" id="MCI36570.1"/>
    </source>
</evidence>
<dbReference type="InterPro" id="IPR029063">
    <property type="entry name" value="SAM-dependent_MTases_sf"/>
</dbReference>
<dbReference type="Gene3D" id="3.40.50.150">
    <property type="entry name" value="Vaccinia Virus protein VP39"/>
    <property type="match status" value="1"/>
</dbReference>
<accession>A0A392RL96</accession>
<organism evidence="1 2">
    <name type="scientific">Trifolium medium</name>
    <dbReference type="NCBI Taxonomy" id="97028"/>
    <lineage>
        <taxon>Eukaryota</taxon>
        <taxon>Viridiplantae</taxon>
        <taxon>Streptophyta</taxon>
        <taxon>Embryophyta</taxon>
        <taxon>Tracheophyta</taxon>
        <taxon>Spermatophyta</taxon>
        <taxon>Magnoliopsida</taxon>
        <taxon>eudicotyledons</taxon>
        <taxon>Gunneridae</taxon>
        <taxon>Pentapetalae</taxon>
        <taxon>rosids</taxon>
        <taxon>fabids</taxon>
        <taxon>Fabales</taxon>
        <taxon>Fabaceae</taxon>
        <taxon>Papilionoideae</taxon>
        <taxon>50 kb inversion clade</taxon>
        <taxon>NPAAA clade</taxon>
        <taxon>Hologalegina</taxon>
        <taxon>IRL clade</taxon>
        <taxon>Trifolieae</taxon>
        <taxon>Trifolium</taxon>
    </lineage>
</organism>
<dbReference type="AlphaFoldDB" id="A0A392RL96"/>
<name>A0A392RL96_9FABA</name>
<protein>
    <submittedName>
        <fullName evidence="1">Release factor glutamine methyltransferase-like</fullName>
    </submittedName>
</protein>
<dbReference type="GO" id="GO:0032259">
    <property type="term" value="P:methylation"/>
    <property type="evidence" value="ECO:0007669"/>
    <property type="project" value="UniProtKB-KW"/>
</dbReference>
<dbReference type="InterPro" id="IPR052663">
    <property type="entry name" value="RF_glutamine_MTase_cyano"/>
</dbReference>
<dbReference type="Proteomes" id="UP000265520">
    <property type="component" value="Unassembled WGS sequence"/>
</dbReference>
<dbReference type="EMBL" id="LXQA010235064">
    <property type="protein sequence ID" value="MCI36570.1"/>
    <property type="molecule type" value="Genomic_DNA"/>
</dbReference>
<reference evidence="1 2" key="1">
    <citation type="journal article" date="2018" name="Front. Plant Sci.">
        <title>Red Clover (Trifolium pratense) and Zigzag Clover (T. medium) - A Picture of Genomic Similarities and Differences.</title>
        <authorList>
            <person name="Dluhosova J."/>
            <person name="Istvanek J."/>
            <person name="Nedelnik J."/>
            <person name="Repkova J."/>
        </authorList>
    </citation>
    <scope>NUCLEOTIDE SEQUENCE [LARGE SCALE GENOMIC DNA]</scope>
    <source>
        <strain evidence="2">cv. 10/8</strain>
        <tissue evidence="1">Leaf</tissue>
    </source>
</reference>
<dbReference type="PANTHER" id="PTHR47441:SF3">
    <property type="entry name" value="RELEASE FACTOR GLUTAMINE METHYLTRANSFERASE"/>
    <property type="match status" value="1"/>
</dbReference>
<dbReference type="SUPFAM" id="SSF53335">
    <property type="entry name" value="S-adenosyl-L-methionine-dependent methyltransferases"/>
    <property type="match status" value="1"/>
</dbReference>
<feature type="non-terminal residue" evidence="1">
    <location>
        <position position="1"/>
    </location>
</feature>
<sequence length="112" mass="12263">HWKDLVLSVQEGVLIPRPETELIVDLVSDVFSKNEDLKRGIWADLGTGSGALAIGIGRILGNGGKVIASDLSPVAVAVAAYNVQRYCLQVRNSSMFYIPFVASFYRPRFLPK</sequence>
<keyword evidence="1" id="KW-0808">Transferase</keyword>
<keyword evidence="2" id="KW-1185">Reference proteome</keyword>
<comment type="caution">
    <text evidence="1">The sequence shown here is derived from an EMBL/GenBank/DDBJ whole genome shotgun (WGS) entry which is preliminary data.</text>
</comment>
<dbReference type="PANTHER" id="PTHR47441">
    <property type="match status" value="1"/>
</dbReference>
<dbReference type="Pfam" id="PF06325">
    <property type="entry name" value="PrmA"/>
    <property type="match status" value="1"/>
</dbReference>
<evidence type="ECO:0000313" key="2">
    <source>
        <dbReference type="Proteomes" id="UP000265520"/>
    </source>
</evidence>
<dbReference type="GO" id="GO:0008168">
    <property type="term" value="F:methyltransferase activity"/>
    <property type="evidence" value="ECO:0007669"/>
    <property type="project" value="UniProtKB-KW"/>
</dbReference>
<keyword evidence="1" id="KW-0489">Methyltransferase</keyword>